<proteinExistence type="predicted"/>
<dbReference type="SMART" id="SM00367">
    <property type="entry name" value="LRR_CC"/>
    <property type="match status" value="2"/>
</dbReference>
<comment type="caution">
    <text evidence="2">The sequence shown here is derived from an EMBL/GenBank/DDBJ whole genome shotgun (WGS) entry which is preliminary data.</text>
</comment>
<gene>
    <name evidence="2" type="ORF">R5R35_006517</name>
</gene>
<dbReference type="InterPro" id="IPR032675">
    <property type="entry name" value="LRR_dom_sf"/>
</dbReference>
<evidence type="ECO:0008006" key="4">
    <source>
        <dbReference type="Google" id="ProtNLM"/>
    </source>
</evidence>
<keyword evidence="3" id="KW-1185">Reference proteome</keyword>
<dbReference type="Proteomes" id="UP001378592">
    <property type="component" value="Unassembled WGS sequence"/>
</dbReference>
<dbReference type="EMBL" id="JAZDUA010000401">
    <property type="protein sequence ID" value="KAK7793123.1"/>
    <property type="molecule type" value="Genomic_DNA"/>
</dbReference>
<sequence>MNIPRITYYSRRHFWAWLNIVWNRVDNDRIQEVGPDLACAEWLMRNGALVKWAGKADYLKDYDSLKEGEGKGGYYIEEIDATEASIMHVGFPHFHGCKHIKKIKLQRCSNVEDKALKSLEILKNSLQHLQVISCGNVTDKGVKSLTTLVNLETLLLYDLPEVKCCKDCALILQESLPKCQVDYRVTEHPHKRYHSTADCPQDTPEKKTNIRE</sequence>
<evidence type="ECO:0000313" key="3">
    <source>
        <dbReference type="Proteomes" id="UP001378592"/>
    </source>
</evidence>
<dbReference type="Gene3D" id="3.80.10.10">
    <property type="entry name" value="Ribonuclease Inhibitor"/>
    <property type="match status" value="1"/>
</dbReference>
<evidence type="ECO:0000313" key="2">
    <source>
        <dbReference type="EMBL" id="KAK7793123.1"/>
    </source>
</evidence>
<name>A0AAN9V7R3_9ORTH</name>
<accession>A0AAN9V7R3</accession>
<protein>
    <recommendedName>
        <fullName evidence="4">ATP synthase subunit s, mitochondrial</fullName>
    </recommendedName>
</protein>
<dbReference type="InterPro" id="IPR006553">
    <property type="entry name" value="Leu-rich_rpt_Cys-con_subtyp"/>
</dbReference>
<dbReference type="SUPFAM" id="SSF52047">
    <property type="entry name" value="RNI-like"/>
    <property type="match status" value="1"/>
</dbReference>
<evidence type="ECO:0000256" key="1">
    <source>
        <dbReference type="SAM" id="MobiDB-lite"/>
    </source>
</evidence>
<feature type="compositionally biased region" description="Basic and acidic residues" evidence="1">
    <location>
        <begin position="203"/>
        <end position="212"/>
    </location>
</feature>
<reference evidence="2 3" key="1">
    <citation type="submission" date="2024-03" db="EMBL/GenBank/DDBJ databases">
        <title>The genome assembly and annotation of the cricket Gryllus longicercus Weissman &amp; Gray.</title>
        <authorList>
            <person name="Szrajer S."/>
            <person name="Gray D."/>
            <person name="Ylla G."/>
        </authorList>
    </citation>
    <scope>NUCLEOTIDE SEQUENCE [LARGE SCALE GENOMIC DNA]</scope>
    <source>
        <strain evidence="2">DAG 2021-001</strain>
        <tissue evidence="2">Whole body minus gut</tissue>
    </source>
</reference>
<dbReference type="AlphaFoldDB" id="A0AAN9V7R3"/>
<feature type="region of interest" description="Disordered" evidence="1">
    <location>
        <begin position="193"/>
        <end position="212"/>
    </location>
</feature>
<organism evidence="2 3">
    <name type="scientific">Gryllus longicercus</name>
    <dbReference type="NCBI Taxonomy" id="2509291"/>
    <lineage>
        <taxon>Eukaryota</taxon>
        <taxon>Metazoa</taxon>
        <taxon>Ecdysozoa</taxon>
        <taxon>Arthropoda</taxon>
        <taxon>Hexapoda</taxon>
        <taxon>Insecta</taxon>
        <taxon>Pterygota</taxon>
        <taxon>Neoptera</taxon>
        <taxon>Polyneoptera</taxon>
        <taxon>Orthoptera</taxon>
        <taxon>Ensifera</taxon>
        <taxon>Gryllidea</taxon>
        <taxon>Grylloidea</taxon>
        <taxon>Gryllidae</taxon>
        <taxon>Gryllinae</taxon>
        <taxon>Gryllus</taxon>
    </lineage>
</organism>